<dbReference type="GO" id="GO:0009244">
    <property type="term" value="P:lipopolysaccharide core region biosynthetic process"/>
    <property type="evidence" value="ECO:0007669"/>
    <property type="project" value="UniProtKB-UniPathway"/>
</dbReference>
<comment type="subunit">
    <text evidence="10">Homodimer.</text>
</comment>
<comment type="pathway">
    <text evidence="10">Nucleotide-sugar biosynthesis; ADP-L-glycero-beta-D-manno-heptose biosynthesis; ADP-L-glycero-beta-D-manno-heptose from D-glycero-beta-D-manno-heptose 7-phosphate: step 1/4.</text>
</comment>
<keyword evidence="7 10" id="KW-0511">Multifunctional enzyme</keyword>
<dbReference type="SUPFAM" id="SSF52374">
    <property type="entry name" value="Nucleotidylyl transferase"/>
    <property type="match status" value="1"/>
</dbReference>
<comment type="caution">
    <text evidence="13">The sequence shown here is derived from an EMBL/GenBank/DDBJ whole genome shotgun (WGS) entry which is preliminary data.</text>
</comment>
<evidence type="ECO:0000256" key="5">
    <source>
        <dbReference type="ARBA" id="ARBA00022777"/>
    </source>
</evidence>
<dbReference type="Gene3D" id="3.40.1190.20">
    <property type="match status" value="1"/>
</dbReference>
<dbReference type="EC" id="2.7.7.70" evidence="10"/>
<dbReference type="InterPro" id="IPR023030">
    <property type="entry name" value="Bifunc_HldE"/>
</dbReference>
<keyword evidence="5 10" id="KW-0418">Kinase</keyword>
<dbReference type="InterPro" id="IPR029056">
    <property type="entry name" value="Ribokinase-like"/>
</dbReference>
<dbReference type="UniPathway" id="UPA00958"/>
<keyword evidence="2 10" id="KW-0808">Transferase</keyword>
<feature type="domain" description="Carbohydrate kinase PfkB" evidence="11">
    <location>
        <begin position="51"/>
        <end position="319"/>
    </location>
</feature>
<dbReference type="Proteomes" id="UP000295444">
    <property type="component" value="Unassembled WGS sequence"/>
</dbReference>
<comment type="similarity">
    <text evidence="10">In the C-terminal section; belongs to the cytidylyltransferase family.</text>
</comment>
<dbReference type="GO" id="GO:0033786">
    <property type="term" value="F:heptose-1-phosphate adenylyltransferase activity"/>
    <property type="evidence" value="ECO:0007669"/>
    <property type="project" value="UniProtKB-UniRule"/>
</dbReference>
<dbReference type="InterPro" id="IPR004821">
    <property type="entry name" value="Cyt_trans-like"/>
</dbReference>
<evidence type="ECO:0000256" key="9">
    <source>
        <dbReference type="ARBA" id="ARBA00047428"/>
    </source>
</evidence>
<keyword evidence="14" id="KW-1185">Reference proteome</keyword>
<dbReference type="InterPro" id="IPR002173">
    <property type="entry name" value="Carboh/pur_kinase_PfkB_CS"/>
</dbReference>
<dbReference type="GO" id="GO:0097171">
    <property type="term" value="P:ADP-L-glycero-beta-D-manno-heptose biosynthetic process"/>
    <property type="evidence" value="ECO:0007669"/>
    <property type="project" value="UniProtKB-UniPathway"/>
</dbReference>
<dbReference type="GO" id="GO:0005524">
    <property type="term" value="F:ATP binding"/>
    <property type="evidence" value="ECO:0007669"/>
    <property type="project" value="UniProtKB-UniRule"/>
</dbReference>
<accession>A0A4R6S967</accession>
<keyword evidence="3 10" id="KW-0548">Nucleotidyltransferase</keyword>
<gene>
    <name evidence="10" type="primary">hldE</name>
    <name evidence="13" type="ORF">EV186_104450</name>
</gene>
<dbReference type="InterPro" id="IPR011914">
    <property type="entry name" value="RfaE_dom_II"/>
</dbReference>
<evidence type="ECO:0000256" key="3">
    <source>
        <dbReference type="ARBA" id="ARBA00022695"/>
    </source>
</evidence>
<dbReference type="AlphaFoldDB" id="A0A4R6S967"/>
<dbReference type="Gene3D" id="3.40.50.620">
    <property type="entry name" value="HUPs"/>
    <property type="match status" value="1"/>
</dbReference>
<comment type="function">
    <text evidence="10">Catalyzes the ADP transfer from ATP to D-glycero-beta-D-manno-heptose 1-phosphate, yielding ADP-D-glycero-beta-D-manno-heptose.</text>
</comment>
<dbReference type="Pfam" id="PF01467">
    <property type="entry name" value="CTP_transf_like"/>
    <property type="match status" value="1"/>
</dbReference>
<evidence type="ECO:0000256" key="1">
    <source>
        <dbReference type="ARBA" id="ARBA00004713"/>
    </source>
</evidence>
<keyword evidence="8 10" id="KW-0119">Carbohydrate metabolism</keyword>
<evidence type="ECO:0000259" key="11">
    <source>
        <dbReference type="Pfam" id="PF00294"/>
    </source>
</evidence>
<protein>
    <recommendedName>
        <fullName evidence="10">Bifunctional protein HldE</fullName>
    </recommendedName>
    <domain>
        <recommendedName>
            <fullName evidence="10">D-beta-D-heptose 7-phosphate kinase</fullName>
            <ecNumber evidence="10">2.7.1.167</ecNumber>
        </recommendedName>
        <alternativeName>
            <fullName evidence="10">D-beta-D-heptose 7-phosphotransferase</fullName>
        </alternativeName>
        <alternativeName>
            <fullName evidence="10">D-glycero-beta-D-manno-heptose-7-phosphate kinase</fullName>
        </alternativeName>
    </domain>
    <domain>
        <recommendedName>
            <fullName evidence="10">D-beta-D-heptose 1-phosphate adenylyltransferase</fullName>
            <ecNumber evidence="10">2.7.7.70</ecNumber>
        </recommendedName>
        <alternativeName>
            <fullName evidence="10">D-glycero-beta-D-manno-heptose 1-phosphate adenylyltransferase</fullName>
        </alternativeName>
    </domain>
</protein>
<dbReference type="GO" id="GO:0033785">
    <property type="term" value="F:heptose 7-phosphate kinase activity"/>
    <property type="evidence" value="ECO:0007669"/>
    <property type="project" value="UniProtKB-UniRule"/>
</dbReference>
<dbReference type="NCBIfam" id="TIGR00125">
    <property type="entry name" value="cyt_tran_rel"/>
    <property type="match status" value="1"/>
</dbReference>
<comment type="function">
    <text evidence="10">Catalyzes the phosphorylation of D-glycero-D-manno-heptose 7-phosphate at the C-1 position to selectively form D-glycero-beta-D-manno-heptose-1,7-bisphosphate.</text>
</comment>
<dbReference type="NCBIfam" id="TIGR02199">
    <property type="entry name" value="rfaE_dom_II"/>
    <property type="match status" value="1"/>
</dbReference>
<dbReference type="EC" id="2.7.1.167" evidence="10"/>
<feature type="binding site" evidence="10">
    <location>
        <begin position="208"/>
        <end position="211"/>
    </location>
    <ligand>
        <name>ATP</name>
        <dbReference type="ChEBI" id="CHEBI:30616"/>
    </ligand>
</feature>
<evidence type="ECO:0000313" key="14">
    <source>
        <dbReference type="Proteomes" id="UP000295444"/>
    </source>
</evidence>
<sequence length="491" mass="51699">MSRANGVNHYELSAELPGLVAGRAPTVYVLGDVILDEWLSGTASRLCREAPAPVVEIEHRMVAPGGAANTAVNLAALGARVRLVSAVGDDEPGRELRSALATAGVDTELVAASPRRRTVAKRRIVAGDQVLLRYDDGVGRRADAPAPLAVDVDLSEADAVVLCDYGLGVLDSLHDAVRAARPGIGLLVVDAHHPGRWRDLRPDLVTPNAAELEALLGAPVSRTAPERDLANRRDALHEATGATTVVVTLDRDGAVLVREDGSVHRTWARPVPDTHTAGAGDTFCAALTSALAAGLPDAVSVEFAQAAADVVVHRPGTAVCGTVGLAERLSSFHGAVLSHDRLAEVVAEHRERGRRVVFTNGCFDVLHSGHVAYLNQAKQLGDVLVVAVNSDAGVARLKGPGRPVNPIDDRVAVIAALSCVDHVTVFDDDTATGLLSRLRPDIYAKGGDYTPEMLAETRVVRDYGGVVRIVDYVEDHSTSAVIDRIRDGSTA</sequence>
<dbReference type="GO" id="GO:0016773">
    <property type="term" value="F:phosphotransferase activity, alcohol group as acceptor"/>
    <property type="evidence" value="ECO:0007669"/>
    <property type="project" value="InterPro"/>
</dbReference>
<feature type="active site" evidence="10">
    <location>
        <position position="281"/>
    </location>
</feature>
<evidence type="ECO:0000256" key="4">
    <source>
        <dbReference type="ARBA" id="ARBA00022741"/>
    </source>
</evidence>
<evidence type="ECO:0000256" key="10">
    <source>
        <dbReference type="HAMAP-Rule" id="MF_01603"/>
    </source>
</evidence>
<dbReference type="OrthoDB" id="9802794at2"/>
<dbReference type="EMBL" id="SNXZ01000004">
    <property type="protein sequence ID" value="TDP96462.1"/>
    <property type="molecule type" value="Genomic_DNA"/>
</dbReference>
<proteinExistence type="inferred from homology"/>
<comment type="catalytic activity">
    <reaction evidence="10">
        <text>D-glycero-beta-D-manno-heptose 7-phosphate + ATP = D-glycero-beta-D-manno-heptose 1,7-bisphosphate + ADP + H(+)</text>
        <dbReference type="Rhea" id="RHEA:27473"/>
        <dbReference type="ChEBI" id="CHEBI:15378"/>
        <dbReference type="ChEBI" id="CHEBI:30616"/>
        <dbReference type="ChEBI" id="CHEBI:60204"/>
        <dbReference type="ChEBI" id="CHEBI:60208"/>
        <dbReference type="ChEBI" id="CHEBI:456216"/>
        <dbReference type="EC" id="2.7.1.167"/>
    </reaction>
</comment>
<dbReference type="GO" id="GO:0005829">
    <property type="term" value="C:cytosol"/>
    <property type="evidence" value="ECO:0007669"/>
    <property type="project" value="TreeGrafter"/>
</dbReference>
<feature type="domain" description="Cytidyltransferase-like" evidence="12">
    <location>
        <begin position="358"/>
        <end position="457"/>
    </location>
</feature>
<comment type="similarity">
    <text evidence="10">In the N-terminal section; belongs to the carbohydrate kinase PfkB family.</text>
</comment>
<evidence type="ECO:0000256" key="6">
    <source>
        <dbReference type="ARBA" id="ARBA00022840"/>
    </source>
</evidence>
<reference evidence="13 14" key="1">
    <citation type="submission" date="2019-03" db="EMBL/GenBank/DDBJ databases">
        <title>Genomic Encyclopedia of Type Strains, Phase IV (KMG-IV): sequencing the most valuable type-strain genomes for metagenomic binning, comparative biology and taxonomic classification.</title>
        <authorList>
            <person name="Goeker M."/>
        </authorList>
    </citation>
    <scope>NUCLEOTIDE SEQUENCE [LARGE SCALE GENOMIC DNA]</scope>
    <source>
        <strain evidence="13 14">DSM 45361</strain>
    </source>
</reference>
<feature type="region of interest" description="Cytidylyltransferase" evidence="10">
    <location>
        <begin position="358"/>
        <end position="491"/>
    </location>
</feature>
<comment type="pathway">
    <text evidence="1">Bacterial outer membrane biogenesis; LPS core biosynthesis.</text>
</comment>
<evidence type="ECO:0000256" key="2">
    <source>
        <dbReference type="ARBA" id="ARBA00022679"/>
    </source>
</evidence>
<dbReference type="PANTHER" id="PTHR46969:SF1">
    <property type="entry name" value="BIFUNCTIONAL PROTEIN HLDE"/>
    <property type="match status" value="1"/>
</dbReference>
<feature type="region of interest" description="Ribokinase" evidence="10">
    <location>
        <begin position="1"/>
        <end position="332"/>
    </location>
</feature>
<comment type="pathway">
    <text evidence="10">Nucleotide-sugar biosynthesis; ADP-L-glycero-beta-D-manno-heptose biosynthesis; ADP-L-glycero-beta-D-manno-heptose from D-glycero-beta-D-manno-heptose 7-phosphate: step 3/4.</text>
</comment>
<keyword evidence="4 10" id="KW-0547">Nucleotide-binding</keyword>
<dbReference type="UniPathway" id="UPA00356">
    <property type="reaction ID" value="UER00437"/>
</dbReference>
<comment type="catalytic activity">
    <reaction evidence="9 10">
        <text>D-glycero-beta-D-manno-heptose 1-phosphate + ATP + H(+) = ADP-D-glycero-beta-D-manno-heptose + diphosphate</text>
        <dbReference type="Rhea" id="RHEA:27465"/>
        <dbReference type="ChEBI" id="CHEBI:15378"/>
        <dbReference type="ChEBI" id="CHEBI:30616"/>
        <dbReference type="ChEBI" id="CHEBI:33019"/>
        <dbReference type="ChEBI" id="CHEBI:59967"/>
        <dbReference type="ChEBI" id="CHEBI:61593"/>
        <dbReference type="EC" id="2.7.7.70"/>
    </reaction>
</comment>
<organism evidence="13 14">
    <name type="scientific">Labedaea rhizosphaerae</name>
    <dbReference type="NCBI Taxonomy" id="598644"/>
    <lineage>
        <taxon>Bacteria</taxon>
        <taxon>Bacillati</taxon>
        <taxon>Actinomycetota</taxon>
        <taxon>Actinomycetes</taxon>
        <taxon>Pseudonocardiales</taxon>
        <taxon>Pseudonocardiaceae</taxon>
        <taxon>Labedaea</taxon>
    </lineage>
</organism>
<dbReference type="PANTHER" id="PTHR46969">
    <property type="entry name" value="BIFUNCTIONAL PROTEIN HLDE"/>
    <property type="match status" value="1"/>
</dbReference>
<evidence type="ECO:0000313" key="13">
    <source>
        <dbReference type="EMBL" id="TDP96462.1"/>
    </source>
</evidence>
<dbReference type="PROSITE" id="PS00583">
    <property type="entry name" value="PFKB_KINASES_1"/>
    <property type="match status" value="1"/>
</dbReference>
<dbReference type="HAMAP" id="MF_01603">
    <property type="entry name" value="HldE"/>
    <property type="match status" value="1"/>
</dbReference>
<dbReference type="Pfam" id="PF00294">
    <property type="entry name" value="PfkB"/>
    <property type="match status" value="1"/>
</dbReference>
<name>A0A4R6S967_LABRH</name>
<dbReference type="RefSeq" id="WP_133851809.1">
    <property type="nucleotide sequence ID" value="NZ_SNXZ01000004.1"/>
</dbReference>
<dbReference type="InterPro" id="IPR011611">
    <property type="entry name" value="PfkB_dom"/>
</dbReference>
<evidence type="ECO:0000256" key="8">
    <source>
        <dbReference type="ARBA" id="ARBA00023277"/>
    </source>
</evidence>
<evidence type="ECO:0000256" key="7">
    <source>
        <dbReference type="ARBA" id="ARBA00023268"/>
    </source>
</evidence>
<evidence type="ECO:0000259" key="12">
    <source>
        <dbReference type="Pfam" id="PF01467"/>
    </source>
</evidence>
<dbReference type="InterPro" id="IPR014729">
    <property type="entry name" value="Rossmann-like_a/b/a_fold"/>
</dbReference>
<keyword evidence="6 10" id="KW-0067">ATP-binding</keyword>
<dbReference type="SUPFAM" id="SSF53613">
    <property type="entry name" value="Ribokinase-like"/>
    <property type="match status" value="1"/>
</dbReference>